<accession>A0ABP5CCM1</accession>
<keyword evidence="3" id="KW-1185">Reference proteome</keyword>
<comment type="caution">
    <text evidence="2">The sequence shown here is derived from an EMBL/GenBank/DDBJ whole genome shotgun (WGS) entry which is preliminary data.</text>
</comment>
<feature type="region of interest" description="Disordered" evidence="1">
    <location>
        <begin position="1"/>
        <end position="20"/>
    </location>
</feature>
<protein>
    <submittedName>
        <fullName evidence="2">Uncharacterized protein</fullName>
    </submittedName>
</protein>
<evidence type="ECO:0000313" key="2">
    <source>
        <dbReference type="EMBL" id="GAA1961760.1"/>
    </source>
</evidence>
<evidence type="ECO:0000313" key="3">
    <source>
        <dbReference type="Proteomes" id="UP001501116"/>
    </source>
</evidence>
<organism evidence="2 3">
    <name type="scientific">Amycolatopsis minnesotensis</name>
    <dbReference type="NCBI Taxonomy" id="337894"/>
    <lineage>
        <taxon>Bacteria</taxon>
        <taxon>Bacillati</taxon>
        <taxon>Actinomycetota</taxon>
        <taxon>Actinomycetes</taxon>
        <taxon>Pseudonocardiales</taxon>
        <taxon>Pseudonocardiaceae</taxon>
        <taxon>Amycolatopsis</taxon>
    </lineage>
</organism>
<dbReference type="Proteomes" id="UP001501116">
    <property type="component" value="Unassembled WGS sequence"/>
</dbReference>
<proteinExistence type="predicted"/>
<evidence type="ECO:0000256" key="1">
    <source>
        <dbReference type="SAM" id="MobiDB-lite"/>
    </source>
</evidence>
<reference evidence="3" key="1">
    <citation type="journal article" date="2019" name="Int. J. Syst. Evol. Microbiol.">
        <title>The Global Catalogue of Microorganisms (GCM) 10K type strain sequencing project: providing services to taxonomists for standard genome sequencing and annotation.</title>
        <authorList>
            <consortium name="The Broad Institute Genomics Platform"/>
            <consortium name="The Broad Institute Genome Sequencing Center for Infectious Disease"/>
            <person name="Wu L."/>
            <person name="Ma J."/>
        </authorList>
    </citation>
    <scope>NUCLEOTIDE SEQUENCE [LARGE SCALE GENOMIC DNA]</scope>
    <source>
        <strain evidence="3">JCM 14545</strain>
    </source>
</reference>
<sequence>MDWDEQLRSHVPATREGPQGERFFAVPQMFRGGGFTCIASQLDPIEPRLKEPVAVDDWFRRSEHTTQLPVIPPESPSEQTVDLDLSQFATPRHRPLHDWLFAQMPAATWWPPADPDID</sequence>
<name>A0ABP5CCM1_9PSEU</name>
<dbReference type="EMBL" id="BAAANN010000013">
    <property type="protein sequence ID" value="GAA1961760.1"/>
    <property type="molecule type" value="Genomic_DNA"/>
</dbReference>
<gene>
    <name evidence="2" type="ORF">GCM10009754_36000</name>
</gene>